<dbReference type="EMBL" id="JADIKD010000012">
    <property type="protein sequence ID" value="MFK2918654.1"/>
    <property type="molecule type" value="Genomic_DNA"/>
</dbReference>
<keyword evidence="2" id="KW-1185">Reference proteome</keyword>
<dbReference type="Pfam" id="PF11445">
    <property type="entry name" value="DUF2894"/>
    <property type="match status" value="1"/>
</dbReference>
<evidence type="ECO:0000313" key="1">
    <source>
        <dbReference type="EMBL" id="MFK2918654.1"/>
    </source>
</evidence>
<gene>
    <name evidence="1" type="ORF">ISS97_15370</name>
</gene>
<comment type="caution">
    <text evidence="1">The sequence shown here is derived from an EMBL/GenBank/DDBJ whole genome shotgun (WGS) entry which is preliminary data.</text>
</comment>
<organism evidence="1 2">
    <name type="scientific">Dyella koreensis</name>
    <dbReference type="NCBI Taxonomy" id="311235"/>
    <lineage>
        <taxon>Bacteria</taxon>
        <taxon>Pseudomonadati</taxon>
        <taxon>Pseudomonadota</taxon>
        <taxon>Gammaproteobacteria</taxon>
        <taxon>Lysobacterales</taxon>
        <taxon>Rhodanobacteraceae</taxon>
        <taxon>Dyella</taxon>
    </lineage>
</organism>
<evidence type="ECO:0000313" key="2">
    <source>
        <dbReference type="Proteomes" id="UP001620408"/>
    </source>
</evidence>
<name>A0ABW8K6Y9_9GAMM</name>
<proteinExistence type="predicted"/>
<dbReference type="RefSeq" id="WP_379983733.1">
    <property type="nucleotide sequence ID" value="NZ_JADIKD010000012.1"/>
</dbReference>
<sequence>MGHNKKNARALLDAWREQNAHRLNPIRFHFIDAMERRAAGHSGEARRLLDDRLAQLIKAYANDLKKAPSNVDAVDSTVTPGAPARGALGELIDGIASRATTRNGNPAASDAVSQPALFPELHVLDDFKRIWSKVRTESQLRESLEQVPTNAGPLNSGNLVHRSLTLMRELSPGYLQHFLLYVDALSGMEQMSGGGSMVISDAPRAVSAPKKRTRAKRQQ</sequence>
<dbReference type="Proteomes" id="UP001620408">
    <property type="component" value="Unassembled WGS sequence"/>
</dbReference>
<protein>
    <submittedName>
        <fullName evidence="1">DUF2894 domain-containing protein</fullName>
    </submittedName>
</protein>
<accession>A0ABW8K6Y9</accession>
<dbReference type="InterPro" id="IPR021549">
    <property type="entry name" value="DUF2894"/>
</dbReference>
<reference evidence="1 2" key="1">
    <citation type="submission" date="2020-10" db="EMBL/GenBank/DDBJ databases">
        <title>Phylogeny of dyella-like bacteria.</title>
        <authorList>
            <person name="Fu J."/>
        </authorList>
    </citation>
    <scope>NUCLEOTIDE SEQUENCE [LARGE SCALE GENOMIC DNA]</scope>
    <source>
        <strain evidence="1 2">BB4</strain>
    </source>
</reference>